<evidence type="ECO:0008006" key="4">
    <source>
        <dbReference type="Google" id="ProtNLM"/>
    </source>
</evidence>
<feature type="signal peptide" evidence="1">
    <location>
        <begin position="1"/>
        <end position="25"/>
    </location>
</feature>
<evidence type="ECO:0000313" key="3">
    <source>
        <dbReference type="Proteomes" id="UP000703038"/>
    </source>
</evidence>
<organism evidence="2 3">
    <name type="scientific">Rhodococcoides corynebacterioides</name>
    <dbReference type="NCBI Taxonomy" id="53972"/>
    <lineage>
        <taxon>Bacteria</taxon>
        <taxon>Bacillati</taxon>
        <taxon>Actinomycetota</taxon>
        <taxon>Actinomycetes</taxon>
        <taxon>Mycobacteriales</taxon>
        <taxon>Nocardiaceae</taxon>
        <taxon>Rhodococcoides</taxon>
    </lineage>
</organism>
<reference evidence="2 3" key="1">
    <citation type="submission" date="2021-01" db="EMBL/GenBank/DDBJ databases">
        <title>Genomics of switchgrass bacterial isolates.</title>
        <authorList>
            <person name="Shade A."/>
        </authorList>
    </citation>
    <scope>NUCLEOTIDE SEQUENCE [LARGE SCALE GENOMIC DNA]</scope>
    <source>
        <strain evidence="2 3">PvP111</strain>
    </source>
</reference>
<protein>
    <recommendedName>
        <fullName evidence="4">DUF732 domain-containing protein</fullName>
    </recommendedName>
</protein>
<keyword evidence="3" id="KW-1185">Reference proteome</keyword>
<comment type="caution">
    <text evidence="2">The sequence shown here is derived from an EMBL/GenBank/DDBJ whole genome shotgun (WGS) entry which is preliminary data.</text>
</comment>
<accession>A0ABS2KVA6</accession>
<dbReference type="EMBL" id="JAFBBK010000001">
    <property type="protein sequence ID" value="MBM7415550.1"/>
    <property type="molecule type" value="Genomic_DNA"/>
</dbReference>
<proteinExistence type="predicted"/>
<evidence type="ECO:0000313" key="2">
    <source>
        <dbReference type="EMBL" id="MBM7415550.1"/>
    </source>
</evidence>
<sequence>MMSYPVGRTLIRIALLAALAPTAVAGCAADPGRGDETTSIDASSIELTQPSLGGDVDAARARLLGTDVATFTSSLTNPELVPISPDVLHQTALEACSELGFNGDAPSAFSLVSTTLQVSDDAARELVTAGVHVLCPAELFHLPR</sequence>
<name>A0ABS2KVA6_9NOCA</name>
<evidence type="ECO:0000256" key="1">
    <source>
        <dbReference type="SAM" id="SignalP"/>
    </source>
</evidence>
<feature type="chain" id="PRO_5045677269" description="DUF732 domain-containing protein" evidence="1">
    <location>
        <begin position="26"/>
        <end position="144"/>
    </location>
</feature>
<gene>
    <name evidence="2" type="ORF">JOE42_002283</name>
</gene>
<keyword evidence="1" id="KW-0732">Signal</keyword>
<dbReference type="RefSeq" id="WP_204868582.1">
    <property type="nucleotide sequence ID" value="NZ_JAFBBK010000001.1"/>
</dbReference>
<dbReference type="Proteomes" id="UP000703038">
    <property type="component" value="Unassembled WGS sequence"/>
</dbReference>